<comment type="caution">
    <text evidence="2">The sequence shown here is derived from an EMBL/GenBank/DDBJ whole genome shotgun (WGS) entry which is preliminary data.</text>
</comment>
<gene>
    <name evidence="2" type="ORF">H8705_11635</name>
</gene>
<feature type="signal peptide" evidence="1">
    <location>
        <begin position="1"/>
        <end position="27"/>
    </location>
</feature>
<name>A0A926ERQ6_9FIRM</name>
<protein>
    <recommendedName>
        <fullName evidence="4">Peptidase C39-like domain-containing protein</fullName>
    </recommendedName>
</protein>
<sequence length="424" mass="46589">MKFFGKKLLSMLLAITMVVSLGVTVSAAESTNGNDEYIKVTDEIVESIAVEWAEYICPGRSFNVSAIYEYYNLDDELIGYSVSVTSNGTPYGYILLDFFQENIITEFVIEEDVVNICESAVTELQSHTSTYGLRGQSIDSSCVRLHKYLPLVHAVSVEVGGTEVYAIDDEVTSRNEYEKFCNSVSATQTIEANVRSIDEPWAIYDKNSQNETVYGHCADIMLKSIPTGYTVVDKDTRLEDRYSFSQSWAETNTDSYACAIIAGLNILYQTDSLLNDSSVDTYEWLWDETGTKETTASKNDTTSDIVYGSTTIGKIAPAIVKLAKELGKTNSSYSNVSSPTYQTYKTAVNAGKSGVLEFGVTVSTDDGTARQGHTVSVVGFRSDKDSNSTVHQYVIVADGWGSYRYMELSAIDFTDKSGATIVIG</sequence>
<evidence type="ECO:0000313" key="3">
    <source>
        <dbReference type="Proteomes" id="UP000623678"/>
    </source>
</evidence>
<evidence type="ECO:0000313" key="2">
    <source>
        <dbReference type="EMBL" id="MBC8586232.1"/>
    </source>
</evidence>
<organism evidence="2 3">
    <name type="scientific">Youxingia wuxianensis</name>
    <dbReference type="NCBI Taxonomy" id="2763678"/>
    <lineage>
        <taxon>Bacteria</taxon>
        <taxon>Bacillati</taxon>
        <taxon>Bacillota</taxon>
        <taxon>Clostridia</taxon>
        <taxon>Eubacteriales</taxon>
        <taxon>Oscillospiraceae</taxon>
        <taxon>Youxingia</taxon>
    </lineage>
</organism>
<keyword evidence="3" id="KW-1185">Reference proteome</keyword>
<dbReference type="Proteomes" id="UP000623678">
    <property type="component" value="Unassembled WGS sequence"/>
</dbReference>
<keyword evidence="1" id="KW-0732">Signal</keyword>
<evidence type="ECO:0000256" key="1">
    <source>
        <dbReference type="SAM" id="SignalP"/>
    </source>
</evidence>
<feature type="chain" id="PRO_5037312711" description="Peptidase C39-like domain-containing protein" evidence="1">
    <location>
        <begin position="28"/>
        <end position="424"/>
    </location>
</feature>
<evidence type="ECO:0008006" key="4">
    <source>
        <dbReference type="Google" id="ProtNLM"/>
    </source>
</evidence>
<dbReference type="EMBL" id="JACRTD010000009">
    <property type="protein sequence ID" value="MBC8586232.1"/>
    <property type="molecule type" value="Genomic_DNA"/>
</dbReference>
<proteinExistence type="predicted"/>
<accession>A0A926ERQ6</accession>
<reference evidence="2" key="1">
    <citation type="submission" date="2020-08" db="EMBL/GenBank/DDBJ databases">
        <title>Genome public.</title>
        <authorList>
            <person name="Liu C."/>
            <person name="Sun Q."/>
        </authorList>
    </citation>
    <scope>NUCLEOTIDE SEQUENCE</scope>
    <source>
        <strain evidence="2">NSJ-64</strain>
    </source>
</reference>
<dbReference type="AlphaFoldDB" id="A0A926ERQ6"/>
<dbReference type="RefSeq" id="WP_262395954.1">
    <property type="nucleotide sequence ID" value="NZ_JACRTD010000009.1"/>
</dbReference>